<dbReference type="GO" id="GO:0006772">
    <property type="term" value="P:thiamine metabolic process"/>
    <property type="evidence" value="ECO:0007669"/>
    <property type="project" value="InterPro"/>
</dbReference>
<evidence type="ECO:0000256" key="10">
    <source>
        <dbReference type="ARBA" id="ARBA00022801"/>
    </source>
</evidence>
<dbReference type="InterPro" id="IPR023577">
    <property type="entry name" value="CYTH_domain"/>
</dbReference>
<evidence type="ECO:0000256" key="8">
    <source>
        <dbReference type="ARBA" id="ARBA00022490"/>
    </source>
</evidence>
<comment type="cofactor">
    <cofactor evidence="1">
        <name>Mg(2+)</name>
        <dbReference type="ChEBI" id="CHEBI:18420"/>
    </cofactor>
</comment>
<evidence type="ECO:0000256" key="6">
    <source>
        <dbReference type="ARBA" id="ARBA00012378"/>
    </source>
</evidence>
<keyword evidence="8" id="KW-0963">Cytoplasm</keyword>
<evidence type="ECO:0000256" key="13">
    <source>
        <dbReference type="ARBA" id="ARBA00048194"/>
    </source>
</evidence>
<comment type="similarity">
    <text evidence="4">Belongs to the ThTPase family.</text>
</comment>
<dbReference type="InterPro" id="IPR039582">
    <property type="entry name" value="THTPA"/>
</dbReference>
<dbReference type="CDD" id="cd07758">
    <property type="entry name" value="ThTPase"/>
    <property type="match status" value="1"/>
</dbReference>
<evidence type="ECO:0000256" key="2">
    <source>
        <dbReference type="ARBA" id="ARBA00002106"/>
    </source>
</evidence>
<evidence type="ECO:0000256" key="4">
    <source>
        <dbReference type="ARBA" id="ARBA00008181"/>
    </source>
</evidence>
<dbReference type="PANTHER" id="PTHR14586:SF1">
    <property type="entry name" value="THIAMINE-TRIPHOSPHATASE"/>
    <property type="match status" value="1"/>
</dbReference>
<dbReference type="PANTHER" id="PTHR14586">
    <property type="entry name" value="THIAMINE-TRIPHOSPHATASE"/>
    <property type="match status" value="1"/>
</dbReference>
<keyword evidence="16" id="KW-1185">Reference proteome</keyword>
<dbReference type="Pfam" id="PF01928">
    <property type="entry name" value="CYTH"/>
    <property type="match status" value="1"/>
</dbReference>
<reference evidence="15" key="1">
    <citation type="submission" date="2023-06" db="EMBL/GenBank/DDBJ databases">
        <title>Genome-scale phylogeny and comparative genomics of the fungal order Sordariales.</title>
        <authorList>
            <consortium name="Lawrence Berkeley National Laboratory"/>
            <person name="Hensen N."/>
            <person name="Bonometti L."/>
            <person name="Westerberg I."/>
            <person name="Brannstrom I.O."/>
            <person name="Guillou S."/>
            <person name="Cros-Aarteil S."/>
            <person name="Calhoun S."/>
            <person name="Haridas S."/>
            <person name="Kuo A."/>
            <person name="Mondo S."/>
            <person name="Pangilinan J."/>
            <person name="Riley R."/>
            <person name="Labutti K."/>
            <person name="Andreopoulos B."/>
            <person name="Lipzen A."/>
            <person name="Chen C."/>
            <person name="Yanf M."/>
            <person name="Daum C."/>
            <person name="Ng V."/>
            <person name="Clum A."/>
            <person name="Steindorff A."/>
            <person name="Ohm R."/>
            <person name="Martin F."/>
            <person name="Silar P."/>
            <person name="Natvig D."/>
            <person name="Lalanne C."/>
            <person name="Gautier V."/>
            <person name="Ament-Velasquez S.L."/>
            <person name="Kruys A."/>
            <person name="Hutchinson M.I."/>
            <person name="Powell A.J."/>
            <person name="Barry K."/>
            <person name="Miller A.N."/>
            <person name="Grigoriev I.V."/>
            <person name="Debuchy R."/>
            <person name="Gladieux P."/>
            <person name="Thoren M.H."/>
            <person name="Johannesson H."/>
        </authorList>
    </citation>
    <scope>NUCLEOTIDE SEQUENCE</scope>
    <source>
        <strain evidence="15">SMH4607-1</strain>
    </source>
</reference>
<keyword evidence="11" id="KW-0460">Magnesium</keyword>
<evidence type="ECO:0000256" key="3">
    <source>
        <dbReference type="ARBA" id="ARBA00004496"/>
    </source>
</evidence>
<proteinExistence type="inferred from homology"/>
<evidence type="ECO:0000313" key="15">
    <source>
        <dbReference type="EMBL" id="KAK0725002.1"/>
    </source>
</evidence>
<dbReference type="EMBL" id="JAUKUA010000002">
    <property type="protein sequence ID" value="KAK0725002.1"/>
    <property type="molecule type" value="Genomic_DNA"/>
</dbReference>
<dbReference type="GO" id="GO:0050333">
    <property type="term" value="F:thiamine triphosphate phosphatase activity"/>
    <property type="evidence" value="ECO:0007669"/>
    <property type="project" value="UniProtKB-EC"/>
</dbReference>
<evidence type="ECO:0000256" key="5">
    <source>
        <dbReference type="ARBA" id="ARBA00011245"/>
    </source>
</evidence>
<feature type="domain" description="CYTH" evidence="14">
    <location>
        <begin position="9"/>
        <end position="175"/>
    </location>
</feature>
<gene>
    <name evidence="15" type="ORF">B0H67DRAFT_119555</name>
</gene>
<dbReference type="SUPFAM" id="SSF55154">
    <property type="entry name" value="CYTH-like phosphatases"/>
    <property type="match status" value="1"/>
</dbReference>
<evidence type="ECO:0000259" key="14">
    <source>
        <dbReference type="Pfam" id="PF01928"/>
    </source>
</evidence>
<name>A0AA40E4Q9_9PEZI</name>
<comment type="function">
    <text evidence="2">Hydrolase highly specific for thiamine triphosphate (ThTP).</text>
</comment>
<keyword evidence="10" id="KW-0378">Hydrolase</keyword>
<evidence type="ECO:0000313" key="16">
    <source>
        <dbReference type="Proteomes" id="UP001172102"/>
    </source>
</evidence>
<dbReference type="AlphaFoldDB" id="A0AA40E4Q9"/>
<dbReference type="EC" id="3.6.1.28" evidence="6"/>
<accession>A0AA40E4Q9</accession>
<evidence type="ECO:0000256" key="11">
    <source>
        <dbReference type="ARBA" id="ARBA00022842"/>
    </source>
</evidence>
<dbReference type="GO" id="GO:0005737">
    <property type="term" value="C:cytoplasm"/>
    <property type="evidence" value="ECO:0007669"/>
    <property type="project" value="UniProtKB-SubCell"/>
</dbReference>
<evidence type="ECO:0000256" key="1">
    <source>
        <dbReference type="ARBA" id="ARBA00001946"/>
    </source>
</evidence>
<dbReference type="GO" id="GO:0000287">
    <property type="term" value="F:magnesium ion binding"/>
    <property type="evidence" value="ECO:0007669"/>
    <property type="project" value="TreeGrafter"/>
</dbReference>
<dbReference type="Gene3D" id="2.40.320.10">
    <property type="entry name" value="Hypothetical Protein Pfu-838710-001"/>
    <property type="match status" value="1"/>
</dbReference>
<protein>
    <recommendedName>
        <fullName evidence="7">Thiamine-triphosphatase</fullName>
        <ecNumber evidence="6">3.6.1.28</ecNumber>
    </recommendedName>
</protein>
<keyword evidence="9" id="KW-0479">Metal-binding</keyword>
<evidence type="ECO:0000256" key="7">
    <source>
        <dbReference type="ARBA" id="ARBA00020088"/>
    </source>
</evidence>
<organism evidence="15 16">
    <name type="scientific">Lasiosphaeris hirsuta</name>
    <dbReference type="NCBI Taxonomy" id="260670"/>
    <lineage>
        <taxon>Eukaryota</taxon>
        <taxon>Fungi</taxon>
        <taxon>Dikarya</taxon>
        <taxon>Ascomycota</taxon>
        <taxon>Pezizomycotina</taxon>
        <taxon>Sordariomycetes</taxon>
        <taxon>Sordariomycetidae</taxon>
        <taxon>Sordariales</taxon>
        <taxon>Lasiosphaeriaceae</taxon>
        <taxon>Lasiosphaeris</taxon>
    </lineage>
</organism>
<dbReference type="Proteomes" id="UP001172102">
    <property type="component" value="Unassembled WGS sequence"/>
</dbReference>
<comment type="catalytic activity">
    <reaction evidence="13">
        <text>thiamine triphosphate + H2O = thiamine diphosphate + phosphate + H(+)</text>
        <dbReference type="Rhea" id="RHEA:11744"/>
        <dbReference type="ChEBI" id="CHEBI:15377"/>
        <dbReference type="ChEBI" id="CHEBI:15378"/>
        <dbReference type="ChEBI" id="CHEBI:43474"/>
        <dbReference type="ChEBI" id="CHEBI:58937"/>
        <dbReference type="ChEBI" id="CHEBI:58938"/>
        <dbReference type="EC" id="3.6.1.28"/>
    </reaction>
</comment>
<evidence type="ECO:0000256" key="9">
    <source>
        <dbReference type="ARBA" id="ARBA00022723"/>
    </source>
</evidence>
<comment type="subcellular location">
    <subcellularLocation>
        <location evidence="3">Cytoplasm</location>
    </subcellularLocation>
</comment>
<evidence type="ECO:0000256" key="12">
    <source>
        <dbReference type="ARBA" id="ARBA00022990"/>
    </source>
</evidence>
<comment type="caution">
    <text evidence="15">The sequence shown here is derived from an EMBL/GenBank/DDBJ whole genome shotgun (WGS) entry which is preliminary data.</text>
</comment>
<keyword evidence="12" id="KW-0007">Acetylation</keyword>
<dbReference type="InterPro" id="IPR012177">
    <property type="entry name" value="ThTPase_euk"/>
</dbReference>
<dbReference type="GO" id="GO:0042357">
    <property type="term" value="P:thiamine diphosphate metabolic process"/>
    <property type="evidence" value="ECO:0007669"/>
    <property type="project" value="TreeGrafter"/>
</dbReference>
<dbReference type="InterPro" id="IPR033469">
    <property type="entry name" value="CYTH-like_dom_sf"/>
</dbReference>
<comment type="subunit">
    <text evidence="5">Monomer.</text>
</comment>
<sequence>MPPNLKPSMLEVERKFLRLAADTLTQHGGKPPFASLNALPTKKIRDTYFDRDDALSAAGVWVRRRNGTWQAKIWRGGDRTNSRFEEVEDVGVIAGHVARILGHADGRNFGLLAMADFVTTRDQWLVDGEFWVVRDRMDFGHEVGEVELQEEVEGSEEEKGRKMEEMDRRIGAFMERHAWAFVVGKPKGKLVAYFEKKQRESGSAFPSTQ</sequence>